<dbReference type="AlphaFoldDB" id="A0A8E2A8B4"/>
<dbReference type="RefSeq" id="WP_141133847.1">
    <property type="nucleotide sequence ID" value="NZ_JACCCY010000004.1"/>
</dbReference>
<keyword evidence="3" id="KW-1185">Reference proteome</keyword>
<accession>A0A8E2A8B4</accession>
<evidence type="ECO:0008006" key="4">
    <source>
        <dbReference type="Google" id="ProtNLM"/>
    </source>
</evidence>
<protein>
    <recommendedName>
        <fullName evidence="4">Carboxypeptidase regulatory-like domain-containing protein</fullName>
    </recommendedName>
</protein>
<evidence type="ECO:0000256" key="1">
    <source>
        <dbReference type="SAM" id="SignalP"/>
    </source>
</evidence>
<reference evidence="2 3" key="1">
    <citation type="submission" date="2020-07" db="EMBL/GenBank/DDBJ databases">
        <title>Genomic Encyclopedia of Type Strains, Phase IV (KMG-IV): sequencing the most valuable type-strain genomes for metagenomic binning, comparative biology and taxonomic classification.</title>
        <authorList>
            <person name="Goeker M."/>
        </authorList>
    </citation>
    <scope>NUCLEOTIDE SEQUENCE [LARGE SCALE GENOMIC DNA]</scope>
    <source>
        <strain evidence="2 3">DSM 23697</strain>
    </source>
</reference>
<name>A0A8E2A8B4_9PORP</name>
<organism evidence="2 3">
    <name type="scientific">Macellibacteroides fermentans</name>
    <dbReference type="NCBI Taxonomy" id="879969"/>
    <lineage>
        <taxon>Bacteria</taxon>
        <taxon>Pseudomonadati</taxon>
        <taxon>Bacteroidota</taxon>
        <taxon>Bacteroidia</taxon>
        <taxon>Bacteroidales</taxon>
        <taxon>Porphyromonadaceae</taxon>
        <taxon>Macellibacteroides</taxon>
    </lineage>
</organism>
<dbReference type="EMBL" id="JACCCY010000004">
    <property type="protein sequence ID" value="NYI50741.1"/>
    <property type="molecule type" value="Genomic_DNA"/>
</dbReference>
<dbReference type="Proteomes" id="UP000574332">
    <property type="component" value="Unassembled WGS sequence"/>
</dbReference>
<feature type="chain" id="PRO_5034599568" description="Carboxypeptidase regulatory-like domain-containing protein" evidence="1">
    <location>
        <begin position="21"/>
        <end position="51"/>
    </location>
</feature>
<evidence type="ECO:0000313" key="3">
    <source>
        <dbReference type="Proteomes" id="UP000574332"/>
    </source>
</evidence>
<sequence>MNKLLFTLLFCFSCATLIFAQSLKISGRITDSQSKEPLEFANIVLTTADTT</sequence>
<evidence type="ECO:0000313" key="2">
    <source>
        <dbReference type="EMBL" id="NYI50741.1"/>
    </source>
</evidence>
<comment type="caution">
    <text evidence="2">The sequence shown here is derived from an EMBL/GenBank/DDBJ whole genome shotgun (WGS) entry which is preliminary data.</text>
</comment>
<proteinExistence type="predicted"/>
<feature type="signal peptide" evidence="1">
    <location>
        <begin position="1"/>
        <end position="20"/>
    </location>
</feature>
<gene>
    <name evidence="2" type="ORF">F5613_002903</name>
</gene>
<keyword evidence="1" id="KW-0732">Signal</keyword>